<dbReference type="Proteomes" id="UP000295217">
    <property type="component" value="Unassembled WGS sequence"/>
</dbReference>
<evidence type="ECO:0000259" key="7">
    <source>
        <dbReference type="Pfam" id="PF00892"/>
    </source>
</evidence>
<accession>A0A4V2YSK9</accession>
<dbReference type="SUPFAM" id="SSF103481">
    <property type="entry name" value="Multidrug resistance efflux transporter EmrE"/>
    <property type="match status" value="2"/>
</dbReference>
<dbReference type="AlphaFoldDB" id="A0A4V2YSK9"/>
<feature type="transmembrane region" description="Helical" evidence="6">
    <location>
        <begin position="169"/>
        <end position="190"/>
    </location>
</feature>
<dbReference type="InterPro" id="IPR000620">
    <property type="entry name" value="EamA_dom"/>
</dbReference>
<evidence type="ECO:0000256" key="1">
    <source>
        <dbReference type="ARBA" id="ARBA00004141"/>
    </source>
</evidence>
<keyword evidence="9" id="KW-1185">Reference proteome</keyword>
<keyword evidence="5 6" id="KW-0472">Membrane</keyword>
<dbReference type="InterPro" id="IPR050638">
    <property type="entry name" value="AA-Vitamin_Transporters"/>
</dbReference>
<gene>
    <name evidence="8" type="ORF">E1262_09625</name>
</gene>
<evidence type="ECO:0000256" key="3">
    <source>
        <dbReference type="ARBA" id="ARBA00022692"/>
    </source>
</evidence>
<evidence type="ECO:0000256" key="2">
    <source>
        <dbReference type="ARBA" id="ARBA00007362"/>
    </source>
</evidence>
<evidence type="ECO:0000256" key="6">
    <source>
        <dbReference type="SAM" id="Phobius"/>
    </source>
</evidence>
<feature type="domain" description="EamA" evidence="7">
    <location>
        <begin position="27"/>
        <end position="159"/>
    </location>
</feature>
<reference evidence="8 9" key="1">
    <citation type="submission" date="2019-02" db="EMBL/GenBank/DDBJ databases">
        <title>Draft genome sequences of novel Actinobacteria.</title>
        <authorList>
            <person name="Sahin N."/>
            <person name="Ay H."/>
            <person name="Saygin H."/>
        </authorList>
    </citation>
    <scope>NUCLEOTIDE SEQUENCE [LARGE SCALE GENOMIC DNA]</scope>
    <source>
        <strain evidence="8 9">8K307</strain>
    </source>
</reference>
<evidence type="ECO:0000256" key="5">
    <source>
        <dbReference type="ARBA" id="ARBA00023136"/>
    </source>
</evidence>
<comment type="subcellular location">
    <subcellularLocation>
        <location evidence="1">Membrane</location>
        <topology evidence="1">Multi-pass membrane protein</topology>
    </subcellularLocation>
</comment>
<protein>
    <submittedName>
        <fullName evidence="8">DMT family transporter</fullName>
    </submittedName>
</protein>
<dbReference type="PANTHER" id="PTHR32322:SF2">
    <property type="entry name" value="EAMA DOMAIN-CONTAINING PROTEIN"/>
    <property type="match status" value="1"/>
</dbReference>
<feature type="transmembrane region" description="Helical" evidence="6">
    <location>
        <begin position="223"/>
        <end position="249"/>
    </location>
</feature>
<keyword evidence="3 6" id="KW-0812">Transmembrane</keyword>
<feature type="domain" description="EamA" evidence="7">
    <location>
        <begin position="172"/>
        <end position="301"/>
    </location>
</feature>
<proteinExistence type="inferred from homology"/>
<feature type="transmembrane region" description="Helical" evidence="6">
    <location>
        <begin position="261"/>
        <end position="280"/>
    </location>
</feature>
<feature type="transmembrane region" description="Helical" evidence="6">
    <location>
        <begin position="197"/>
        <end position="217"/>
    </location>
</feature>
<comment type="similarity">
    <text evidence="2">Belongs to the EamA transporter family.</text>
</comment>
<feature type="transmembrane region" description="Helical" evidence="6">
    <location>
        <begin position="88"/>
        <end position="105"/>
    </location>
</feature>
<feature type="transmembrane region" description="Helical" evidence="6">
    <location>
        <begin position="60"/>
        <end position="76"/>
    </location>
</feature>
<comment type="caution">
    <text evidence="8">The sequence shown here is derived from an EMBL/GenBank/DDBJ whole genome shotgun (WGS) entry which is preliminary data.</text>
</comment>
<dbReference type="Pfam" id="PF00892">
    <property type="entry name" value="EamA"/>
    <property type="match status" value="2"/>
</dbReference>
<evidence type="ECO:0000313" key="8">
    <source>
        <dbReference type="EMBL" id="TDD70487.1"/>
    </source>
</evidence>
<feature type="transmembrane region" description="Helical" evidence="6">
    <location>
        <begin position="117"/>
        <end position="136"/>
    </location>
</feature>
<dbReference type="PANTHER" id="PTHR32322">
    <property type="entry name" value="INNER MEMBRANE TRANSPORTER"/>
    <property type="match status" value="1"/>
</dbReference>
<feature type="transmembrane region" description="Helical" evidence="6">
    <location>
        <begin position="26"/>
        <end position="48"/>
    </location>
</feature>
<keyword evidence="4 6" id="KW-1133">Transmembrane helix</keyword>
<sequence>MSCLALSIGPDAAQDRAMTRLTSPTLSGALACTVGMTIVGASIAFGPLLADYPVLAGQTWRYLLAGLVLLAVMRVRRVPVPRPRPRQLGRLLLLAGTGLAAFNWLLIEGTQQSDPAFFAAVLGATPLVLALAGPLFDGGRVRARTVAGSAVVVAGILVVQGATTAPLGALPYAVGFLLCEAAFTLLAVPLLKEFSPLQVSGAVCLVAVPLLAVLAQVEPGADLVVPTASEAATLAFLAVCTTAIAFLLWYGGVVRLGADRAGLFAGVMPIAGMVVAVVAGTSVWSPVGSAGSLLCGAGIALGLRRPAAPARRPEAAGTSVPETV</sequence>
<feature type="transmembrane region" description="Helical" evidence="6">
    <location>
        <begin position="143"/>
        <end position="163"/>
    </location>
</feature>
<dbReference type="GO" id="GO:0016020">
    <property type="term" value="C:membrane"/>
    <property type="evidence" value="ECO:0007669"/>
    <property type="project" value="UniProtKB-SubCell"/>
</dbReference>
<dbReference type="InterPro" id="IPR037185">
    <property type="entry name" value="EmrE-like"/>
</dbReference>
<dbReference type="OrthoDB" id="5150004at2"/>
<evidence type="ECO:0000256" key="4">
    <source>
        <dbReference type="ARBA" id="ARBA00022989"/>
    </source>
</evidence>
<evidence type="ECO:0000313" key="9">
    <source>
        <dbReference type="Proteomes" id="UP000295217"/>
    </source>
</evidence>
<organism evidence="8 9">
    <name type="scientific">Jiangella aurantiaca</name>
    <dbReference type="NCBI Taxonomy" id="2530373"/>
    <lineage>
        <taxon>Bacteria</taxon>
        <taxon>Bacillati</taxon>
        <taxon>Actinomycetota</taxon>
        <taxon>Actinomycetes</taxon>
        <taxon>Jiangellales</taxon>
        <taxon>Jiangellaceae</taxon>
        <taxon>Jiangella</taxon>
    </lineage>
</organism>
<name>A0A4V2YSK9_9ACTN</name>
<dbReference type="EMBL" id="SMLB01000009">
    <property type="protein sequence ID" value="TDD70487.1"/>
    <property type="molecule type" value="Genomic_DNA"/>
</dbReference>